<dbReference type="Proteomes" id="UP000005239">
    <property type="component" value="Unassembled WGS sequence"/>
</dbReference>
<proteinExistence type="predicted"/>
<protein>
    <submittedName>
        <fullName evidence="1">Uncharacterized protein</fullName>
    </submittedName>
</protein>
<evidence type="ECO:0000313" key="1">
    <source>
        <dbReference type="EnsemblMetazoa" id="PPA34984.1"/>
    </source>
</evidence>
<dbReference type="EnsemblMetazoa" id="PPA34984.1">
    <property type="protein sequence ID" value="PPA34984.1"/>
    <property type="gene ID" value="WBGene00273353"/>
</dbReference>
<reference evidence="1" key="2">
    <citation type="submission" date="2022-06" db="UniProtKB">
        <authorList>
            <consortium name="EnsemblMetazoa"/>
        </authorList>
    </citation>
    <scope>IDENTIFICATION</scope>
    <source>
        <strain evidence="1">PS312</strain>
    </source>
</reference>
<organism evidence="1 2">
    <name type="scientific">Pristionchus pacificus</name>
    <name type="common">Parasitic nematode worm</name>
    <dbReference type="NCBI Taxonomy" id="54126"/>
    <lineage>
        <taxon>Eukaryota</taxon>
        <taxon>Metazoa</taxon>
        <taxon>Ecdysozoa</taxon>
        <taxon>Nematoda</taxon>
        <taxon>Chromadorea</taxon>
        <taxon>Rhabditida</taxon>
        <taxon>Rhabditina</taxon>
        <taxon>Diplogasteromorpha</taxon>
        <taxon>Diplogasteroidea</taxon>
        <taxon>Neodiplogasteridae</taxon>
        <taxon>Pristionchus</taxon>
    </lineage>
</organism>
<evidence type="ECO:0000313" key="2">
    <source>
        <dbReference type="Proteomes" id="UP000005239"/>
    </source>
</evidence>
<name>A0A2A6C6B8_PRIPA</name>
<keyword evidence="2" id="KW-1185">Reference proteome</keyword>
<dbReference type="AlphaFoldDB" id="A0A2A6C6B8"/>
<reference evidence="2" key="1">
    <citation type="journal article" date="2008" name="Nat. Genet.">
        <title>The Pristionchus pacificus genome provides a unique perspective on nematode lifestyle and parasitism.</title>
        <authorList>
            <person name="Dieterich C."/>
            <person name="Clifton S.W."/>
            <person name="Schuster L.N."/>
            <person name="Chinwalla A."/>
            <person name="Delehaunty K."/>
            <person name="Dinkelacker I."/>
            <person name="Fulton L."/>
            <person name="Fulton R."/>
            <person name="Godfrey J."/>
            <person name="Minx P."/>
            <person name="Mitreva M."/>
            <person name="Roeseler W."/>
            <person name="Tian H."/>
            <person name="Witte H."/>
            <person name="Yang S.P."/>
            <person name="Wilson R.K."/>
            <person name="Sommer R.J."/>
        </authorList>
    </citation>
    <scope>NUCLEOTIDE SEQUENCE [LARGE SCALE GENOMIC DNA]</scope>
    <source>
        <strain evidence="2">PS312</strain>
    </source>
</reference>
<gene>
    <name evidence="1" type="primary">WBGene00273353</name>
</gene>
<accession>A0A8R1YS10</accession>
<accession>A0A2A6C6B8</accession>
<sequence length="113" mass="12921">KLTSRLEEGLARCVAVLADDLQRSKISKDQRSKIKYQRLTRHSYSPLSSCDTLLIVHTEYMCSDEDEGEAAWLERTDCTIFKSSTLFTGRVEKPYLKSMAPWPKTRSVCLSVD</sequence>